<dbReference type="EMBL" id="JAAQOM010000004">
    <property type="protein sequence ID" value="NIA53597.1"/>
    <property type="molecule type" value="Genomic_DNA"/>
</dbReference>
<protein>
    <submittedName>
        <fullName evidence="9">Efflux RND transporter periplasmic adaptor subunit</fullName>
    </submittedName>
</protein>
<organism evidence="9 10">
    <name type="scientific">Telluria antibiotica</name>
    <dbReference type="NCBI Taxonomy" id="2717319"/>
    <lineage>
        <taxon>Bacteria</taxon>
        <taxon>Pseudomonadati</taxon>
        <taxon>Pseudomonadota</taxon>
        <taxon>Betaproteobacteria</taxon>
        <taxon>Burkholderiales</taxon>
        <taxon>Oxalobacteraceae</taxon>
        <taxon>Telluria group</taxon>
        <taxon>Telluria</taxon>
    </lineage>
</organism>
<comment type="caution">
    <text evidence="9">The sequence shown here is derived from an EMBL/GenBank/DDBJ whole genome shotgun (WGS) entry which is preliminary data.</text>
</comment>
<evidence type="ECO:0000313" key="10">
    <source>
        <dbReference type="Proteomes" id="UP000716322"/>
    </source>
</evidence>
<dbReference type="InterPro" id="IPR058625">
    <property type="entry name" value="MdtA-like_BSH"/>
</dbReference>
<dbReference type="Gene3D" id="2.40.50.100">
    <property type="match status" value="1"/>
</dbReference>
<dbReference type="Proteomes" id="UP000716322">
    <property type="component" value="Unassembled WGS sequence"/>
</dbReference>
<evidence type="ECO:0000256" key="3">
    <source>
        <dbReference type="SAM" id="MobiDB-lite"/>
    </source>
</evidence>
<dbReference type="InterPro" id="IPR058627">
    <property type="entry name" value="MdtA-like_C"/>
</dbReference>
<feature type="domain" description="Multidrug resistance protein MdtA-like beta-barrel" evidence="7">
    <location>
        <begin position="223"/>
        <end position="307"/>
    </location>
</feature>
<proteinExistence type="inferred from homology"/>
<evidence type="ECO:0000259" key="7">
    <source>
        <dbReference type="Pfam" id="PF25944"/>
    </source>
</evidence>
<dbReference type="Gene3D" id="1.10.287.470">
    <property type="entry name" value="Helix hairpin bin"/>
    <property type="match status" value="1"/>
</dbReference>
<feature type="chain" id="PRO_5045106517" evidence="4">
    <location>
        <begin position="37"/>
        <end position="441"/>
    </location>
</feature>
<dbReference type="InterPro" id="IPR058624">
    <property type="entry name" value="MdtA-like_HH"/>
</dbReference>
<name>A0ABX0P9R3_9BURK</name>
<evidence type="ECO:0000259" key="8">
    <source>
        <dbReference type="Pfam" id="PF25967"/>
    </source>
</evidence>
<evidence type="ECO:0000256" key="1">
    <source>
        <dbReference type="ARBA" id="ARBA00004196"/>
    </source>
</evidence>
<evidence type="ECO:0000256" key="4">
    <source>
        <dbReference type="SAM" id="SignalP"/>
    </source>
</evidence>
<feature type="signal peptide" evidence="4">
    <location>
        <begin position="1"/>
        <end position="36"/>
    </location>
</feature>
<evidence type="ECO:0000259" key="6">
    <source>
        <dbReference type="Pfam" id="PF25917"/>
    </source>
</evidence>
<comment type="similarity">
    <text evidence="2">Belongs to the membrane fusion protein (MFP) (TC 8.A.1) family.</text>
</comment>
<dbReference type="Pfam" id="PF25967">
    <property type="entry name" value="RND-MFP_C"/>
    <property type="match status" value="1"/>
</dbReference>
<feature type="domain" description="Multidrug resistance protein MdtA-like barrel-sandwich hybrid" evidence="6">
    <location>
        <begin position="75"/>
        <end position="218"/>
    </location>
</feature>
<dbReference type="NCBIfam" id="TIGR01730">
    <property type="entry name" value="RND_mfp"/>
    <property type="match status" value="1"/>
</dbReference>
<keyword evidence="10" id="KW-1185">Reference proteome</keyword>
<feature type="region of interest" description="Disordered" evidence="3">
    <location>
        <begin position="393"/>
        <end position="441"/>
    </location>
</feature>
<dbReference type="PROSITE" id="PS51257">
    <property type="entry name" value="PROKAR_LIPOPROTEIN"/>
    <property type="match status" value="1"/>
</dbReference>
<evidence type="ECO:0000256" key="2">
    <source>
        <dbReference type="ARBA" id="ARBA00009477"/>
    </source>
</evidence>
<dbReference type="Pfam" id="PF25876">
    <property type="entry name" value="HH_MFP_RND"/>
    <property type="match status" value="1"/>
</dbReference>
<dbReference type="Gene3D" id="2.40.420.20">
    <property type="match status" value="1"/>
</dbReference>
<accession>A0ABX0P9R3</accession>
<dbReference type="RefSeq" id="WP_166858310.1">
    <property type="nucleotide sequence ID" value="NZ_JAAQOM010000004.1"/>
</dbReference>
<feature type="domain" description="Multidrug resistance protein MdtA-like C-terminal permuted SH3" evidence="8">
    <location>
        <begin position="314"/>
        <end position="374"/>
    </location>
</feature>
<dbReference type="Pfam" id="PF25917">
    <property type="entry name" value="BSH_RND"/>
    <property type="match status" value="1"/>
</dbReference>
<dbReference type="InterPro" id="IPR006143">
    <property type="entry name" value="RND_pump_MFP"/>
</dbReference>
<dbReference type="Gene3D" id="2.40.30.170">
    <property type="match status" value="1"/>
</dbReference>
<comment type="subcellular location">
    <subcellularLocation>
        <location evidence="1">Cell envelope</location>
    </subcellularLocation>
</comment>
<feature type="domain" description="Multidrug resistance protein MdtA-like alpha-helical hairpin" evidence="5">
    <location>
        <begin position="115"/>
        <end position="185"/>
    </location>
</feature>
<keyword evidence="4" id="KW-0732">Signal</keyword>
<reference evidence="9 10" key="1">
    <citation type="submission" date="2020-03" db="EMBL/GenBank/DDBJ databases">
        <title>Genome sequence of strain Massilia sp. TW-1.</title>
        <authorList>
            <person name="Chaudhary D.K."/>
        </authorList>
    </citation>
    <scope>NUCLEOTIDE SEQUENCE [LARGE SCALE GENOMIC DNA]</scope>
    <source>
        <strain evidence="9 10">TW-1</strain>
    </source>
</reference>
<evidence type="ECO:0000313" key="9">
    <source>
        <dbReference type="EMBL" id="NIA53597.1"/>
    </source>
</evidence>
<sequence>MRSANSSSLTLSRIAASTLVAMALLSACGSKDNAQAGPGAGPGAKMPPPQVGVITTKFQPVALETELPARVEAIRTAQVRARVNGVVLKRLFTEGSLVKQGQSLFQIDPEPYQAQLNAAQATLGRAQANLTSTSATVERYKPLVDAQAVSKQEFTNAVAAQKQAEADVNSAKAQVRIAKINYDYANVYAPISGRIGRALVTEGALVSATEATQMALIQQTDDVYLNITQSAAELQRLRKDAGGKGIGSSVPVTVVMDDGTVLPQKGKLLFSDISVDPTSGQVTLRAEAANPGNALLPGQYVRVRLAQAELPSGILVPQQAVTRGGPNGDTVTVIGPDNKPTPRTIKIGSQNGDNWVVTDGLKEGEKVMVDGFQKLQMLPPGTPVQPVAWTPAGAPAAPAAAPAAQPGAAGAQTAAAAPAASAPAAGAPAAGSPAGSGNTRQ</sequence>
<dbReference type="SUPFAM" id="SSF111369">
    <property type="entry name" value="HlyD-like secretion proteins"/>
    <property type="match status" value="1"/>
</dbReference>
<dbReference type="PANTHER" id="PTHR30158">
    <property type="entry name" value="ACRA/E-RELATED COMPONENT OF DRUG EFFLUX TRANSPORTER"/>
    <property type="match status" value="1"/>
</dbReference>
<evidence type="ECO:0000259" key="5">
    <source>
        <dbReference type="Pfam" id="PF25876"/>
    </source>
</evidence>
<dbReference type="Pfam" id="PF25944">
    <property type="entry name" value="Beta-barrel_RND"/>
    <property type="match status" value="1"/>
</dbReference>
<dbReference type="InterPro" id="IPR058626">
    <property type="entry name" value="MdtA-like_b-barrel"/>
</dbReference>
<dbReference type="PANTHER" id="PTHR30158:SF3">
    <property type="entry name" value="MULTIDRUG EFFLUX PUMP SUBUNIT ACRA-RELATED"/>
    <property type="match status" value="1"/>
</dbReference>
<gene>
    <name evidence="9" type="ORF">HAV22_08015</name>
</gene>